<keyword evidence="1" id="KW-0732">Signal</keyword>
<dbReference type="Gramene" id="TuG1812G0500000616.01.T01">
    <property type="protein sequence ID" value="TuG1812G0500000616.01.T01.cds286399"/>
    <property type="gene ID" value="TuG1812G0500000616.01"/>
</dbReference>
<dbReference type="AlphaFoldDB" id="A0A8R7UDF0"/>
<feature type="signal peptide" evidence="1">
    <location>
        <begin position="1"/>
        <end position="16"/>
    </location>
</feature>
<sequence>MLILLLLIFLAIPVRLQPHRARARLVSISEDGVAQVATRPFDGATAVVREPSRQLIGVVGEAAGALTRWQIPRALHHCLHPLRIGEPLCALSDPLRPLASLHHEPMNQLKPCVAHTGSVQDVPCEYDSLVPMAMVSVVPSWVRGLFQLGRDGKVDLVNHREVSNREGGLVGVLDGAGVVDRANRPAVRTHLHDTFRGTDEAVLALRVGVASVAHEHAKDLVARRAECAVEEAAGVGGHGDGRQEPVEVHMVLASFGVVARS</sequence>
<keyword evidence="3" id="KW-1185">Reference proteome</keyword>
<evidence type="ECO:0000256" key="1">
    <source>
        <dbReference type="SAM" id="SignalP"/>
    </source>
</evidence>
<dbReference type="Proteomes" id="UP000015106">
    <property type="component" value="Chromosome 5"/>
</dbReference>
<reference evidence="2" key="3">
    <citation type="submission" date="2022-06" db="UniProtKB">
        <authorList>
            <consortium name="EnsemblPlants"/>
        </authorList>
    </citation>
    <scope>IDENTIFICATION</scope>
</reference>
<evidence type="ECO:0008006" key="4">
    <source>
        <dbReference type="Google" id="ProtNLM"/>
    </source>
</evidence>
<evidence type="ECO:0000313" key="2">
    <source>
        <dbReference type="EnsemblPlants" id="TuG1812G0500000616.01.T01.cds286399"/>
    </source>
</evidence>
<evidence type="ECO:0000313" key="3">
    <source>
        <dbReference type="Proteomes" id="UP000015106"/>
    </source>
</evidence>
<name>A0A8R7UDF0_TRIUA</name>
<reference evidence="2" key="2">
    <citation type="submission" date="2018-03" db="EMBL/GenBank/DDBJ databases">
        <title>The Triticum urartu genome reveals the dynamic nature of wheat genome evolution.</title>
        <authorList>
            <person name="Ling H."/>
            <person name="Ma B."/>
            <person name="Shi X."/>
            <person name="Liu H."/>
            <person name="Dong L."/>
            <person name="Sun H."/>
            <person name="Cao Y."/>
            <person name="Gao Q."/>
            <person name="Zheng S."/>
            <person name="Li Y."/>
            <person name="Yu Y."/>
            <person name="Du H."/>
            <person name="Qi M."/>
            <person name="Li Y."/>
            <person name="Yu H."/>
            <person name="Cui Y."/>
            <person name="Wang N."/>
            <person name="Chen C."/>
            <person name="Wu H."/>
            <person name="Zhao Y."/>
            <person name="Zhang J."/>
            <person name="Li Y."/>
            <person name="Zhou W."/>
            <person name="Zhang B."/>
            <person name="Hu W."/>
            <person name="Eijk M."/>
            <person name="Tang J."/>
            <person name="Witsenboer H."/>
            <person name="Zhao S."/>
            <person name="Li Z."/>
            <person name="Zhang A."/>
            <person name="Wang D."/>
            <person name="Liang C."/>
        </authorList>
    </citation>
    <scope>NUCLEOTIDE SEQUENCE [LARGE SCALE GENOMIC DNA]</scope>
    <source>
        <strain evidence="2">cv. G1812</strain>
    </source>
</reference>
<feature type="chain" id="PRO_5035759856" description="Secreted protein" evidence="1">
    <location>
        <begin position="17"/>
        <end position="261"/>
    </location>
</feature>
<proteinExistence type="predicted"/>
<accession>A0A8R7UDF0</accession>
<organism evidence="2 3">
    <name type="scientific">Triticum urartu</name>
    <name type="common">Red wild einkorn</name>
    <name type="synonym">Crithodium urartu</name>
    <dbReference type="NCBI Taxonomy" id="4572"/>
    <lineage>
        <taxon>Eukaryota</taxon>
        <taxon>Viridiplantae</taxon>
        <taxon>Streptophyta</taxon>
        <taxon>Embryophyta</taxon>
        <taxon>Tracheophyta</taxon>
        <taxon>Spermatophyta</taxon>
        <taxon>Magnoliopsida</taxon>
        <taxon>Liliopsida</taxon>
        <taxon>Poales</taxon>
        <taxon>Poaceae</taxon>
        <taxon>BOP clade</taxon>
        <taxon>Pooideae</taxon>
        <taxon>Triticodae</taxon>
        <taxon>Triticeae</taxon>
        <taxon>Triticinae</taxon>
        <taxon>Triticum</taxon>
    </lineage>
</organism>
<protein>
    <recommendedName>
        <fullName evidence="4">Secreted protein</fullName>
    </recommendedName>
</protein>
<dbReference type="EnsemblPlants" id="TuG1812G0500000616.01.T01">
    <property type="protein sequence ID" value="TuG1812G0500000616.01.T01.cds286399"/>
    <property type="gene ID" value="TuG1812G0500000616.01"/>
</dbReference>
<reference evidence="3" key="1">
    <citation type="journal article" date="2013" name="Nature">
        <title>Draft genome of the wheat A-genome progenitor Triticum urartu.</title>
        <authorList>
            <person name="Ling H.Q."/>
            <person name="Zhao S."/>
            <person name="Liu D."/>
            <person name="Wang J."/>
            <person name="Sun H."/>
            <person name="Zhang C."/>
            <person name="Fan H."/>
            <person name="Li D."/>
            <person name="Dong L."/>
            <person name="Tao Y."/>
            <person name="Gao C."/>
            <person name="Wu H."/>
            <person name="Li Y."/>
            <person name="Cui Y."/>
            <person name="Guo X."/>
            <person name="Zheng S."/>
            <person name="Wang B."/>
            <person name="Yu K."/>
            <person name="Liang Q."/>
            <person name="Yang W."/>
            <person name="Lou X."/>
            <person name="Chen J."/>
            <person name="Feng M."/>
            <person name="Jian J."/>
            <person name="Zhang X."/>
            <person name="Luo G."/>
            <person name="Jiang Y."/>
            <person name="Liu J."/>
            <person name="Wang Z."/>
            <person name="Sha Y."/>
            <person name="Zhang B."/>
            <person name="Wu H."/>
            <person name="Tang D."/>
            <person name="Shen Q."/>
            <person name="Xue P."/>
            <person name="Zou S."/>
            <person name="Wang X."/>
            <person name="Liu X."/>
            <person name="Wang F."/>
            <person name="Yang Y."/>
            <person name="An X."/>
            <person name="Dong Z."/>
            <person name="Zhang K."/>
            <person name="Zhang X."/>
            <person name="Luo M.C."/>
            <person name="Dvorak J."/>
            <person name="Tong Y."/>
            <person name="Wang J."/>
            <person name="Yang H."/>
            <person name="Li Z."/>
            <person name="Wang D."/>
            <person name="Zhang A."/>
            <person name="Wang J."/>
        </authorList>
    </citation>
    <scope>NUCLEOTIDE SEQUENCE</scope>
    <source>
        <strain evidence="3">cv. G1812</strain>
    </source>
</reference>